<feature type="compositionally biased region" description="Polar residues" evidence="1">
    <location>
        <begin position="17"/>
        <end position="34"/>
    </location>
</feature>
<evidence type="ECO:0000313" key="2">
    <source>
        <dbReference type="EMBL" id="EGO25650.1"/>
    </source>
</evidence>
<feature type="region of interest" description="Disordered" evidence="1">
    <location>
        <begin position="17"/>
        <end position="75"/>
    </location>
</feature>
<evidence type="ECO:0000256" key="1">
    <source>
        <dbReference type="SAM" id="MobiDB-lite"/>
    </source>
</evidence>
<dbReference type="AlphaFoldDB" id="F8NTH8"/>
<dbReference type="OrthoDB" id="3252135at2759"/>
<dbReference type="HOGENOM" id="CLU_049916_0_0_1"/>
<dbReference type="KEGG" id="sla:SERLADRAFT_466148"/>
<evidence type="ECO:0008006" key="3">
    <source>
        <dbReference type="Google" id="ProtNLM"/>
    </source>
</evidence>
<dbReference type="GeneID" id="18819014"/>
<name>F8NTH8_SERL9</name>
<dbReference type="Proteomes" id="UP000008064">
    <property type="component" value="Unassembled WGS sequence"/>
</dbReference>
<accession>F8NTH8</accession>
<reference evidence="2" key="1">
    <citation type="submission" date="2011-04" db="EMBL/GenBank/DDBJ databases">
        <title>Evolution of plant cell wall degrading machinery underlies the functional diversity of forest fungi.</title>
        <authorList>
            <consortium name="US DOE Joint Genome Institute (JGI-PGF)"/>
            <person name="Eastwood D.C."/>
            <person name="Floudas D."/>
            <person name="Binder M."/>
            <person name="Majcherczyk A."/>
            <person name="Schneider P."/>
            <person name="Aerts A."/>
            <person name="Asiegbu F.O."/>
            <person name="Baker S.E."/>
            <person name="Barry K."/>
            <person name="Bendiksby M."/>
            <person name="Blumentritt M."/>
            <person name="Coutinho P.M."/>
            <person name="Cullen D."/>
            <person name="Cullen D."/>
            <person name="Gathman A."/>
            <person name="Goodell B."/>
            <person name="Henrissat B."/>
            <person name="Ihrmark K."/>
            <person name="Kauserud H."/>
            <person name="Kohler A."/>
            <person name="LaButti K."/>
            <person name="Lapidus A."/>
            <person name="Lavin J.L."/>
            <person name="Lee Y.-H."/>
            <person name="Lindquist E."/>
            <person name="Lilly W."/>
            <person name="Lucas S."/>
            <person name="Morin E."/>
            <person name="Murat C."/>
            <person name="Oguiza J.A."/>
            <person name="Park J."/>
            <person name="Pisabarro A.G."/>
            <person name="Riley R."/>
            <person name="Rosling A."/>
            <person name="Salamov A."/>
            <person name="Schmidt O."/>
            <person name="Schmutz J."/>
            <person name="Skrede I."/>
            <person name="Stenlid J."/>
            <person name="Wiebenga A."/>
            <person name="Xie X."/>
            <person name="Kues U."/>
            <person name="Hibbett D.S."/>
            <person name="Hoffmeister D."/>
            <person name="Hogberg N."/>
            <person name="Martin F."/>
            <person name="Grigoriev I.V."/>
            <person name="Watkinson S.C."/>
        </authorList>
    </citation>
    <scope>NUCLEOTIDE SEQUENCE</scope>
    <source>
        <strain evidence="2">S7.9</strain>
    </source>
</reference>
<dbReference type="EMBL" id="GL945433">
    <property type="protein sequence ID" value="EGO25650.1"/>
    <property type="molecule type" value="Genomic_DNA"/>
</dbReference>
<dbReference type="RefSeq" id="XP_007317772.1">
    <property type="nucleotide sequence ID" value="XM_007317710.1"/>
</dbReference>
<gene>
    <name evidence="2" type="ORF">SERLADRAFT_466148</name>
</gene>
<sequence>MSSTSSLFDPQAMALDNSSATSLSSCDYSSSAETEPSEVELPPTYSPSPPPDYSSKPQAGEQCVARTSRRRRASENRSFITYKKPKIQLSIKNCNKVDGLPTYGQGGCIQGEITLDERDTILSVAVKLEGAVSVTPNWAAGPLNSVLFSNMYTLWNSETSLTDVCPSIVPFYVPFPLAYMDRVQQRMRPLPPTCSIAWGGAISYYIITVIVTFKSWKLPLINRLAKVSWLTARLRYHPIIRPPRPMLLSSTLSTYLQYPDEWHHEPWSLKWPSSGSEGETLECHMYIPSVRVFVTSEAIPFHLHLRGLSSTIDSLMRSTKSSSRKKGSDIYSLRVSLVRQTSISFRGWKTCGHHVLDEWKLELQPSATLLDDTSSDLNFTTRDWTGELAFEKSVETTGFTTGELSVKDYIRLSLVTKDSAASTLSHAIPIRLVTEHCVYA</sequence>
<proteinExistence type="predicted"/>
<organism>
    <name type="scientific">Serpula lacrymans var. lacrymans (strain S7.9)</name>
    <name type="common">Dry rot fungus</name>
    <dbReference type="NCBI Taxonomy" id="578457"/>
    <lineage>
        <taxon>Eukaryota</taxon>
        <taxon>Fungi</taxon>
        <taxon>Dikarya</taxon>
        <taxon>Basidiomycota</taxon>
        <taxon>Agaricomycotina</taxon>
        <taxon>Agaricomycetes</taxon>
        <taxon>Agaricomycetidae</taxon>
        <taxon>Boletales</taxon>
        <taxon>Coniophorineae</taxon>
        <taxon>Serpulaceae</taxon>
        <taxon>Serpula</taxon>
    </lineage>
</organism>
<protein>
    <recommendedName>
        <fullName evidence="3">Arrestin-like N-terminal domain-containing protein</fullName>
    </recommendedName>
</protein>